<comment type="caution">
    <text evidence="1">The sequence shown here is derived from an EMBL/GenBank/DDBJ whole genome shotgun (WGS) entry which is preliminary data.</text>
</comment>
<evidence type="ECO:0000313" key="2">
    <source>
        <dbReference type="Proteomes" id="UP000807306"/>
    </source>
</evidence>
<sequence>MRERDSGYHTLASNFKSLEVTFSPQRPNLLEQRTSLSKLPSWLEKVENFKVEFRNILDPRMCWPATTANLHRDLAKLVALSSRLKNLTIVNTWGTPQPLFRWDRSERVSLIKVSPISALNYTSHGNTAYYVSTGPTLPRFHFPYFAGTLAEDASMLIELLHLQSLEMPATLHVSHAVLSFPNGYSNISSKFTAECKSHIQ</sequence>
<dbReference type="AlphaFoldDB" id="A0A9P6E6J6"/>
<dbReference type="EMBL" id="MU157917">
    <property type="protein sequence ID" value="KAF9523462.1"/>
    <property type="molecule type" value="Genomic_DNA"/>
</dbReference>
<proteinExistence type="predicted"/>
<reference evidence="1" key="1">
    <citation type="submission" date="2020-11" db="EMBL/GenBank/DDBJ databases">
        <authorList>
            <consortium name="DOE Joint Genome Institute"/>
            <person name="Ahrendt S."/>
            <person name="Riley R."/>
            <person name="Andreopoulos W."/>
            <person name="Labutti K."/>
            <person name="Pangilinan J."/>
            <person name="Ruiz-Duenas F.J."/>
            <person name="Barrasa J.M."/>
            <person name="Sanchez-Garcia M."/>
            <person name="Camarero S."/>
            <person name="Miyauchi S."/>
            <person name="Serrano A."/>
            <person name="Linde D."/>
            <person name="Babiker R."/>
            <person name="Drula E."/>
            <person name="Ayuso-Fernandez I."/>
            <person name="Pacheco R."/>
            <person name="Padilla G."/>
            <person name="Ferreira P."/>
            <person name="Barriuso J."/>
            <person name="Kellner H."/>
            <person name="Castanera R."/>
            <person name="Alfaro M."/>
            <person name="Ramirez L."/>
            <person name="Pisabarro A.G."/>
            <person name="Kuo A."/>
            <person name="Tritt A."/>
            <person name="Lipzen A."/>
            <person name="He G."/>
            <person name="Yan M."/>
            <person name="Ng V."/>
            <person name="Cullen D."/>
            <person name="Martin F."/>
            <person name="Rosso M.-N."/>
            <person name="Henrissat B."/>
            <person name="Hibbett D."/>
            <person name="Martinez A.T."/>
            <person name="Grigoriev I.V."/>
        </authorList>
    </citation>
    <scope>NUCLEOTIDE SEQUENCE</scope>
    <source>
        <strain evidence="1">CBS 506.95</strain>
    </source>
</reference>
<dbReference type="Proteomes" id="UP000807306">
    <property type="component" value="Unassembled WGS sequence"/>
</dbReference>
<name>A0A9P6E6J6_9AGAR</name>
<protein>
    <submittedName>
        <fullName evidence="1">Uncharacterized protein</fullName>
    </submittedName>
</protein>
<gene>
    <name evidence="1" type="ORF">CPB83DRAFT_862849</name>
</gene>
<organism evidence="1 2">
    <name type="scientific">Crepidotus variabilis</name>
    <dbReference type="NCBI Taxonomy" id="179855"/>
    <lineage>
        <taxon>Eukaryota</taxon>
        <taxon>Fungi</taxon>
        <taxon>Dikarya</taxon>
        <taxon>Basidiomycota</taxon>
        <taxon>Agaricomycotina</taxon>
        <taxon>Agaricomycetes</taxon>
        <taxon>Agaricomycetidae</taxon>
        <taxon>Agaricales</taxon>
        <taxon>Agaricineae</taxon>
        <taxon>Crepidotaceae</taxon>
        <taxon>Crepidotus</taxon>
    </lineage>
</organism>
<accession>A0A9P6E6J6</accession>
<evidence type="ECO:0000313" key="1">
    <source>
        <dbReference type="EMBL" id="KAF9523462.1"/>
    </source>
</evidence>
<keyword evidence="2" id="KW-1185">Reference proteome</keyword>